<feature type="region of interest" description="Disordered" evidence="1">
    <location>
        <begin position="142"/>
        <end position="200"/>
    </location>
</feature>
<organism evidence="3 4">
    <name type="scientific">Musa acuminata subsp. malaccensis</name>
    <name type="common">Wild banana</name>
    <name type="synonym">Musa malaccensis</name>
    <dbReference type="NCBI Taxonomy" id="214687"/>
    <lineage>
        <taxon>Eukaryota</taxon>
        <taxon>Viridiplantae</taxon>
        <taxon>Streptophyta</taxon>
        <taxon>Embryophyta</taxon>
        <taxon>Tracheophyta</taxon>
        <taxon>Spermatophyta</taxon>
        <taxon>Magnoliopsida</taxon>
        <taxon>Liliopsida</taxon>
        <taxon>Zingiberales</taxon>
        <taxon>Musaceae</taxon>
        <taxon>Musa</taxon>
    </lineage>
</organism>
<reference evidence="3" key="2">
    <citation type="submission" date="2021-05" db="UniProtKB">
        <authorList>
            <consortium name="EnsemblPlants"/>
        </authorList>
    </citation>
    <scope>IDENTIFICATION</scope>
    <source>
        <strain evidence="3">subsp. malaccensis</strain>
    </source>
</reference>
<feature type="compositionally biased region" description="Basic and acidic residues" evidence="1">
    <location>
        <begin position="96"/>
        <end position="116"/>
    </location>
</feature>
<dbReference type="AlphaFoldDB" id="A0A804HUW9"/>
<dbReference type="InParanoid" id="A0A804HUW9"/>
<accession>A0A804HUW9</accession>
<keyword evidence="4" id="KW-1185">Reference proteome</keyword>
<feature type="compositionally biased region" description="Basic and acidic residues" evidence="1">
    <location>
        <begin position="181"/>
        <end position="192"/>
    </location>
</feature>
<dbReference type="EMBL" id="HG996466">
    <property type="protein sequence ID" value="CAG1859732.1"/>
    <property type="molecule type" value="Genomic_DNA"/>
</dbReference>
<evidence type="ECO:0000313" key="2">
    <source>
        <dbReference type="EMBL" id="CAG1859732.1"/>
    </source>
</evidence>
<dbReference type="Gramene" id="Ma01_t16640.1">
    <property type="protein sequence ID" value="Ma01_p16640.1"/>
    <property type="gene ID" value="Ma01_g16640"/>
</dbReference>
<proteinExistence type="predicted"/>
<evidence type="ECO:0000313" key="3">
    <source>
        <dbReference type="EnsemblPlants" id="Ma01_p16640.1"/>
    </source>
</evidence>
<dbReference type="EnsemblPlants" id="Ma01_t16640.1">
    <property type="protein sequence ID" value="Ma01_p16640.1"/>
    <property type="gene ID" value="Ma01_g16640"/>
</dbReference>
<name>A0A804HUW9_MUSAM</name>
<gene>
    <name evidence="2" type="ORF">GSMUA_300270.1</name>
</gene>
<feature type="region of interest" description="Disordered" evidence="1">
    <location>
        <begin position="81"/>
        <end position="124"/>
    </location>
</feature>
<sequence>MLFLVPPIISSRLPLSMVGCPTILEEEQTACVCIYIYIYICTQSLQPSQAMRREEKKDDSRGFWERLLCCICDAVEAATEGEFPQSKPSYPPPKKQPSDAKKPEDSQGTKASDDHPPPAIGTLNMTLSISFPNKQLESTTSLKASFIADKGEDEQAKPPATKESPDGRTKQNGTQPTAAKENQRQESQHKQDGGQPQGNN</sequence>
<evidence type="ECO:0000256" key="1">
    <source>
        <dbReference type="SAM" id="MobiDB-lite"/>
    </source>
</evidence>
<reference evidence="2" key="1">
    <citation type="submission" date="2021-03" db="EMBL/GenBank/DDBJ databases">
        <authorList>
            <consortium name="Genoscope - CEA"/>
            <person name="William W."/>
        </authorList>
    </citation>
    <scope>NUCLEOTIDE SEQUENCE</scope>
    <source>
        <strain evidence="2">Doubled-haploid Pahang</strain>
    </source>
</reference>
<evidence type="ECO:0000313" key="4">
    <source>
        <dbReference type="Proteomes" id="UP000012960"/>
    </source>
</evidence>
<protein>
    <submittedName>
        <fullName evidence="2">(wild Malaysian banana) hypothetical protein</fullName>
    </submittedName>
</protein>
<dbReference type="Proteomes" id="UP000012960">
    <property type="component" value="Unplaced"/>
</dbReference>